<evidence type="ECO:0000313" key="2">
    <source>
        <dbReference type="EMBL" id="QDU42738.1"/>
    </source>
</evidence>
<gene>
    <name evidence="2" type="ORF">Mal52_12050</name>
</gene>
<dbReference type="SUPFAM" id="SSF52317">
    <property type="entry name" value="Class I glutamine amidotransferase-like"/>
    <property type="match status" value="1"/>
</dbReference>
<dbReference type="Proteomes" id="UP000319383">
    <property type="component" value="Chromosome"/>
</dbReference>
<dbReference type="KEGG" id="sdyn:Mal52_12050"/>
<dbReference type="InterPro" id="IPR029062">
    <property type="entry name" value="Class_I_gatase-like"/>
</dbReference>
<dbReference type="RefSeq" id="WP_145374752.1">
    <property type="nucleotide sequence ID" value="NZ_CAXBED010000067.1"/>
</dbReference>
<protein>
    <recommendedName>
        <fullName evidence="1">DUF4159 domain-containing protein</fullName>
    </recommendedName>
</protein>
<keyword evidence="3" id="KW-1185">Reference proteome</keyword>
<evidence type="ECO:0000313" key="3">
    <source>
        <dbReference type="Proteomes" id="UP000319383"/>
    </source>
</evidence>
<organism evidence="2 3">
    <name type="scientific">Symmachiella dynata</name>
    <dbReference type="NCBI Taxonomy" id="2527995"/>
    <lineage>
        <taxon>Bacteria</taxon>
        <taxon>Pseudomonadati</taxon>
        <taxon>Planctomycetota</taxon>
        <taxon>Planctomycetia</taxon>
        <taxon>Planctomycetales</taxon>
        <taxon>Planctomycetaceae</taxon>
        <taxon>Symmachiella</taxon>
    </lineage>
</organism>
<reference evidence="2 3" key="1">
    <citation type="submission" date="2019-02" db="EMBL/GenBank/DDBJ databases">
        <title>Deep-cultivation of Planctomycetes and their phenomic and genomic characterization uncovers novel biology.</title>
        <authorList>
            <person name="Wiegand S."/>
            <person name="Jogler M."/>
            <person name="Boedeker C."/>
            <person name="Pinto D."/>
            <person name="Vollmers J."/>
            <person name="Rivas-Marin E."/>
            <person name="Kohn T."/>
            <person name="Peeters S.H."/>
            <person name="Heuer A."/>
            <person name="Rast P."/>
            <person name="Oberbeckmann S."/>
            <person name="Bunk B."/>
            <person name="Jeske O."/>
            <person name="Meyerdierks A."/>
            <person name="Storesund J.E."/>
            <person name="Kallscheuer N."/>
            <person name="Luecker S."/>
            <person name="Lage O.M."/>
            <person name="Pohl T."/>
            <person name="Merkel B.J."/>
            <person name="Hornburger P."/>
            <person name="Mueller R.-W."/>
            <person name="Bruemmer F."/>
            <person name="Labrenz M."/>
            <person name="Spormann A.M."/>
            <person name="Op den Camp H."/>
            <person name="Overmann J."/>
            <person name="Amann R."/>
            <person name="Jetten M.S.M."/>
            <person name="Mascher T."/>
            <person name="Medema M.H."/>
            <person name="Devos D.P."/>
            <person name="Kaster A.-K."/>
            <person name="Ovreas L."/>
            <person name="Rohde M."/>
            <person name="Galperin M.Y."/>
            <person name="Jogler C."/>
        </authorList>
    </citation>
    <scope>NUCLEOTIDE SEQUENCE [LARGE SCALE GENOMIC DNA]</scope>
    <source>
        <strain evidence="2 3">Mal52</strain>
    </source>
</reference>
<dbReference type="InterPro" id="IPR025297">
    <property type="entry name" value="DUF4159"/>
</dbReference>
<dbReference type="Pfam" id="PF13709">
    <property type="entry name" value="DUF4159"/>
    <property type="match status" value="1"/>
</dbReference>
<dbReference type="Gene3D" id="3.40.50.12140">
    <property type="entry name" value="Domain of unknown function DUF4159"/>
    <property type="match status" value="1"/>
</dbReference>
<dbReference type="EMBL" id="CP036276">
    <property type="protein sequence ID" value="QDU42738.1"/>
    <property type="molecule type" value="Genomic_DNA"/>
</dbReference>
<proteinExistence type="predicted"/>
<feature type="domain" description="DUF4159" evidence="1">
    <location>
        <begin position="74"/>
        <end position="245"/>
    </location>
</feature>
<accession>A0A517ZJT7</accession>
<name>A0A517ZJT7_9PLAN</name>
<sequence length="247" mass="27004">MMASKITPKRSVWFLGAILSALLGLGVAGYAQDESDVDENPKKSKSLPPAVLQPGIVNCANLTYGKRKTSTCFSDEFLKQIGRETHIRTNQRLVPVDLESTELFNYPVAVMTGEGSYSLTPSQQTNMRNYLENGGFIIASAGCSSPDWEKSFRRAVTEVFPEISLQTIDQSHPVFHTVYEIDELKCKGAHTSHLEGLEIDGKIVLIFSPDGLNDTGKVGGNCCCCGGNEIKNARQVNVNLLAYTLTH</sequence>
<dbReference type="AlphaFoldDB" id="A0A517ZJT7"/>
<evidence type="ECO:0000259" key="1">
    <source>
        <dbReference type="Pfam" id="PF13709"/>
    </source>
</evidence>